<proteinExistence type="predicted"/>
<keyword evidence="2" id="KW-1185">Reference proteome</keyword>
<evidence type="ECO:0000313" key="1">
    <source>
        <dbReference type="EMBL" id="WIX99338.1"/>
    </source>
</evidence>
<sequence>MPNRVLISRDSKPISCEECGLPALHVARLVAGDGTLLGQTMVCTACRRHRSEAAAEAVAVP</sequence>
<accession>A0A9Y2NF38</accession>
<dbReference type="Proteomes" id="UP001239397">
    <property type="component" value="Chromosome"/>
</dbReference>
<dbReference type="RefSeq" id="WP_285995820.1">
    <property type="nucleotide sequence ID" value="NZ_CP127295.1"/>
</dbReference>
<reference evidence="1 2" key="1">
    <citation type="submission" date="2023-06" db="EMBL/GenBank/DDBJ databases">
        <authorList>
            <person name="Oyuntsetseg B."/>
            <person name="Kim S.B."/>
        </authorList>
    </citation>
    <scope>NUCLEOTIDE SEQUENCE [LARGE SCALE GENOMIC DNA]</scope>
    <source>
        <strain evidence="1 2">4-36</strain>
    </source>
</reference>
<organism evidence="1 2">
    <name type="scientific">Amycolatopsis mongoliensis</name>
    <dbReference type="NCBI Taxonomy" id="715475"/>
    <lineage>
        <taxon>Bacteria</taxon>
        <taxon>Bacillati</taxon>
        <taxon>Actinomycetota</taxon>
        <taxon>Actinomycetes</taxon>
        <taxon>Pseudonocardiales</taxon>
        <taxon>Pseudonocardiaceae</taxon>
        <taxon>Amycolatopsis</taxon>
    </lineage>
</organism>
<dbReference type="AlphaFoldDB" id="A0A9Y2NF38"/>
<dbReference type="EMBL" id="CP127295">
    <property type="protein sequence ID" value="WIX99338.1"/>
    <property type="molecule type" value="Genomic_DNA"/>
</dbReference>
<name>A0A9Y2NF38_9PSEU</name>
<dbReference type="KEGG" id="amog:QRX60_35560"/>
<protein>
    <submittedName>
        <fullName evidence="1">Uncharacterized protein</fullName>
    </submittedName>
</protein>
<gene>
    <name evidence="1" type="ORF">QRX60_35560</name>
</gene>
<evidence type="ECO:0000313" key="2">
    <source>
        <dbReference type="Proteomes" id="UP001239397"/>
    </source>
</evidence>